<organism evidence="1 2">
    <name type="scientific">Candidatus Iainarchaeum sp</name>
    <dbReference type="NCBI Taxonomy" id="3101447"/>
    <lineage>
        <taxon>Archaea</taxon>
        <taxon>Candidatus Iainarchaeota</taxon>
        <taxon>Candidatus Iainarchaeia</taxon>
        <taxon>Candidatus Iainarchaeales</taxon>
        <taxon>Candidatus Iainarchaeaceae</taxon>
        <taxon>Candidatus Iainarchaeum</taxon>
    </lineage>
</organism>
<dbReference type="Proteomes" id="UP000590964">
    <property type="component" value="Unassembled WGS sequence"/>
</dbReference>
<sequence length="45" mass="5103">MQEDSFCPECKSLLVKRQNYSTQIVGIKGKKCSKCGLDLSKDFVF</sequence>
<evidence type="ECO:0000313" key="2">
    <source>
        <dbReference type="Proteomes" id="UP000590964"/>
    </source>
</evidence>
<comment type="caution">
    <text evidence="1">The sequence shown here is derived from an EMBL/GenBank/DDBJ whole genome shotgun (WGS) entry which is preliminary data.</text>
</comment>
<accession>A0A7J4JUF2</accession>
<reference evidence="2" key="1">
    <citation type="journal article" date="2020" name="bioRxiv">
        <title>A rank-normalized archaeal taxonomy based on genome phylogeny resolves widespread incomplete and uneven classifications.</title>
        <authorList>
            <person name="Rinke C."/>
            <person name="Chuvochina M."/>
            <person name="Mussig A.J."/>
            <person name="Chaumeil P.-A."/>
            <person name="Waite D.W."/>
            <person name="Whitman W.B."/>
            <person name="Parks D.H."/>
            <person name="Hugenholtz P."/>
        </authorList>
    </citation>
    <scope>NUCLEOTIDE SEQUENCE [LARGE SCALE GENOMIC DNA]</scope>
</reference>
<protein>
    <submittedName>
        <fullName evidence="1">Uncharacterized protein</fullName>
    </submittedName>
</protein>
<dbReference type="EMBL" id="DUFW01000003">
    <property type="protein sequence ID" value="HIH21074.1"/>
    <property type="molecule type" value="Genomic_DNA"/>
</dbReference>
<name>A0A7J4JUF2_9ARCH</name>
<proteinExistence type="predicted"/>
<gene>
    <name evidence="1" type="ORF">HA222_00220</name>
</gene>
<dbReference type="AlphaFoldDB" id="A0A7J4JUF2"/>
<evidence type="ECO:0000313" key="1">
    <source>
        <dbReference type="EMBL" id="HIH21074.1"/>
    </source>
</evidence>